<dbReference type="InterPro" id="IPR024077">
    <property type="entry name" value="Neurolysin/TOP_dom2"/>
</dbReference>
<dbReference type="Pfam" id="PF01432">
    <property type="entry name" value="Peptidase_M3"/>
    <property type="match status" value="1"/>
</dbReference>
<evidence type="ECO:0000256" key="8">
    <source>
        <dbReference type="ARBA" id="ARBA00026100"/>
    </source>
</evidence>
<evidence type="ECO:0000256" key="3">
    <source>
        <dbReference type="ARBA" id="ARBA00022723"/>
    </source>
</evidence>
<evidence type="ECO:0000259" key="11">
    <source>
        <dbReference type="Pfam" id="PF19310"/>
    </source>
</evidence>
<organism evidence="12 13">
    <name type="scientific">Oleiharenicola lentus</name>
    <dbReference type="NCBI Taxonomy" id="2508720"/>
    <lineage>
        <taxon>Bacteria</taxon>
        <taxon>Pseudomonadati</taxon>
        <taxon>Verrucomicrobiota</taxon>
        <taxon>Opitutia</taxon>
        <taxon>Opitutales</taxon>
        <taxon>Opitutaceae</taxon>
        <taxon>Oleiharenicola</taxon>
    </lineage>
</organism>
<keyword evidence="4 9" id="KW-0378">Hydrolase</keyword>
<dbReference type="FunFam" id="3.40.390.10:FF:000009">
    <property type="entry name" value="Oligopeptidase A"/>
    <property type="match status" value="1"/>
</dbReference>
<dbReference type="OrthoDB" id="9773538at2"/>
<dbReference type="Proteomes" id="UP000290218">
    <property type="component" value="Unassembled WGS sequence"/>
</dbReference>
<dbReference type="GO" id="GO:0004222">
    <property type="term" value="F:metalloendopeptidase activity"/>
    <property type="evidence" value="ECO:0007669"/>
    <property type="project" value="UniProtKB-EC"/>
</dbReference>
<keyword evidence="6 9" id="KW-0482">Metalloprotease</keyword>
<dbReference type="PANTHER" id="PTHR43660:SF1">
    <property type="entry name" value="DIPEPTIDYL CARBOXYPEPTIDASE"/>
    <property type="match status" value="1"/>
</dbReference>
<dbReference type="GO" id="GO:0046872">
    <property type="term" value="F:metal ion binding"/>
    <property type="evidence" value="ECO:0007669"/>
    <property type="project" value="UniProtKB-UniRule"/>
</dbReference>
<evidence type="ECO:0000256" key="6">
    <source>
        <dbReference type="ARBA" id="ARBA00023049"/>
    </source>
</evidence>
<dbReference type="InterPro" id="IPR045090">
    <property type="entry name" value="Pept_M3A_M3B"/>
</dbReference>
<reference evidence="12 13" key="1">
    <citation type="submission" date="2019-01" db="EMBL/GenBank/DDBJ databases">
        <title>Lacunisphaera sp. strain TWA-58.</title>
        <authorList>
            <person name="Chen W.-M."/>
        </authorList>
    </citation>
    <scope>NUCLEOTIDE SEQUENCE [LARGE SCALE GENOMIC DNA]</scope>
    <source>
        <strain evidence="12 13">TWA-58</strain>
    </source>
</reference>
<dbReference type="SUPFAM" id="SSF55486">
    <property type="entry name" value="Metalloproteases ('zincins'), catalytic domain"/>
    <property type="match status" value="1"/>
</dbReference>
<dbReference type="Gene3D" id="1.10.1370.10">
    <property type="entry name" value="Neurolysin, domain 3"/>
    <property type="match status" value="1"/>
</dbReference>
<keyword evidence="13" id="KW-1185">Reference proteome</keyword>
<dbReference type="EMBL" id="SDHX01000002">
    <property type="protein sequence ID" value="RXK52828.1"/>
    <property type="molecule type" value="Genomic_DNA"/>
</dbReference>
<dbReference type="GO" id="GO:0006508">
    <property type="term" value="P:proteolysis"/>
    <property type="evidence" value="ECO:0007669"/>
    <property type="project" value="UniProtKB-KW"/>
</dbReference>
<name>A0A4Q1C373_9BACT</name>
<dbReference type="AlphaFoldDB" id="A0A4Q1C373"/>
<keyword evidence="3 9" id="KW-0479">Metal-binding</keyword>
<comment type="cofactor">
    <cofactor evidence="9">
        <name>Zn(2+)</name>
        <dbReference type="ChEBI" id="CHEBI:29105"/>
    </cofactor>
    <text evidence="9">Binds 1 zinc ion.</text>
</comment>
<dbReference type="CDD" id="cd06456">
    <property type="entry name" value="M3A_DCP"/>
    <property type="match status" value="1"/>
</dbReference>
<dbReference type="GO" id="GO:0005829">
    <property type="term" value="C:cytosol"/>
    <property type="evidence" value="ECO:0007669"/>
    <property type="project" value="UniProtKB-ARBA"/>
</dbReference>
<feature type="domain" description="Oligopeptidase A N-terminal" evidence="11">
    <location>
        <begin position="49"/>
        <end position="150"/>
    </location>
</feature>
<dbReference type="InterPro" id="IPR034005">
    <property type="entry name" value="M3A_DCP"/>
</dbReference>
<comment type="similarity">
    <text evidence="1 9">Belongs to the peptidase M3 family.</text>
</comment>
<evidence type="ECO:0000256" key="4">
    <source>
        <dbReference type="ARBA" id="ARBA00022801"/>
    </source>
</evidence>
<evidence type="ECO:0000313" key="13">
    <source>
        <dbReference type="Proteomes" id="UP000290218"/>
    </source>
</evidence>
<keyword evidence="2 9" id="KW-0645">Protease</keyword>
<comment type="caution">
    <text evidence="12">The sequence shown here is derived from an EMBL/GenBank/DDBJ whole genome shotgun (WGS) entry which is preliminary data.</text>
</comment>
<dbReference type="Gene3D" id="3.40.390.10">
    <property type="entry name" value="Collagenase (Catalytic Domain)"/>
    <property type="match status" value="1"/>
</dbReference>
<sequence length="685" mass="76979">MENPFLLRSFHIRWSQLTPDLVVSAVDAALADAESRIATITAQGPEAADYANTFLALEQATELLNETWAKVTHLTSVADSPALREAHNAALPKVSAFQAKIPLNEPLWIRLKAASLRPAAQALEGEHRRFLAETLAEFRQQGADLPKEKKARLEALQAHLAQLTQKYSENVLDATNAWELIVTDVERLRGLPAHALESARQSAAKKGLGSEENPAWRFTLHMPSQEPAMLYAEDESLRREIWTAAVVVGTQVPHANQELVRKILALRQEKAALLGQPHFADLVLERRMARNGAQALAFIKDLHSRVQAAFARESRELEEFKAQQTGQPVSRLAPWETGFWAEKLRKARYDFDEEQLRPYFPLPGVVAGMFEIARRVFGLRVTELPAAAAETWHPEVKFYDMHDAAGRHVGSFYADWHPRESKRGGAWMNYLITGGPQPDGRRAPHLGLICGNLTPPAGDRPALLTHNEVETIFHEFGHLLHHLLGEVGIKSLNGVNVAWDFVELPSQIMENWCWERESLDLFARHHETGATIPEELFRRMIAAKNFRSASFTMRQLAFARMDLDLHLHPVEEMGSDLAAWIRGRLQGYLTPTEPASPTMENRFTHLFADPVGYAAGYYSYKWAEVLDADAFTRFKREGLFNPAVGRDFVNHVLSRGNSAEPMELFKAFMGRPPDLQALLLRAGLV</sequence>
<dbReference type="EC" id="3.4.24.70" evidence="8"/>
<dbReference type="RefSeq" id="WP_129048418.1">
    <property type="nucleotide sequence ID" value="NZ_SDHX01000002.1"/>
</dbReference>
<evidence type="ECO:0000256" key="1">
    <source>
        <dbReference type="ARBA" id="ARBA00006040"/>
    </source>
</evidence>
<accession>A0A4Q1C373</accession>
<dbReference type="InterPro" id="IPR001567">
    <property type="entry name" value="Pept_M3A_M3B_dom"/>
</dbReference>
<evidence type="ECO:0000256" key="7">
    <source>
        <dbReference type="ARBA" id="ARBA00024603"/>
    </source>
</evidence>
<feature type="domain" description="Peptidase M3A/M3B catalytic" evidence="10">
    <location>
        <begin position="229"/>
        <end position="680"/>
    </location>
</feature>
<proteinExistence type="inferred from homology"/>
<dbReference type="PANTHER" id="PTHR43660">
    <property type="entry name" value="DIPEPTIDYL CARBOXYPEPTIDASE"/>
    <property type="match status" value="1"/>
</dbReference>
<dbReference type="InterPro" id="IPR024079">
    <property type="entry name" value="MetalloPept_cat_dom_sf"/>
</dbReference>
<dbReference type="Pfam" id="PF19310">
    <property type="entry name" value="TOP_N"/>
    <property type="match status" value="1"/>
</dbReference>
<dbReference type="InterPro" id="IPR045666">
    <property type="entry name" value="OpdA_N"/>
</dbReference>
<dbReference type="Gene3D" id="1.10.1370.40">
    <property type="match status" value="1"/>
</dbReference>
<protein>
    <recommendedName>
        <fullName evidence="8">oligopeptidase A</fullName>
        <ecNumber evidence="8">3.4.24.70</ecNumber>
    </recommendedName>
</protein>
<evidence type="ECO:0000259" key="10">
    <source>
        <dbReference type="Pfam" id="PF01432"/>
    </source>
</evidence>
<evidence type="ECO:0000256" key="5">
    <source>
        <dbReference type="ARBA" id="ARBA00022833"/>
    </source>
</evidence>
<evidence type="ECO:0000313" key="12">
    <source>
        <dbReference type="EMBL" id="RXK52828.1"/>
    </source>
</evidence>
<comment type="catalytic activity">
    <reaction evidence="7">
        <text>Hydrolysis of oligopeptides, with broad specificity. Gly or Ala commonly occur as P1 or P1' residues, but more distant residues are also important, as is shown by the fact that Z-Gly-Pro-Gly-|-Gly-Pro-Ala is cleaved, but not Z-(Gly)(5).</text>
        <dbReference type="EC" id="3.4.24.70"/>
    </reaction>
</comment>
<evidence type="ECO:0000256" key="9">
    <source>
        <dbReference type="RuleBase" id="RU003435"/>
    </source>
</evidence>
<keyword evidence="5 9" id="KW-0862">Zinc</keyword>
<gene>
    <name evidence="12" type="ORF">ESB00_14030</name>
</gene>
<evidence type="ECO:0000256" key="2">
    <source>
        <dbReference type="ARBA" id="ARBA00022670"/>
    </source>
</evidence>